<dbReference type="AlphaFoldDB" id="A0A927FUL3"/>
<gene>
    <name evidence="2" type="ORF">IC608_06780</name>
</gene>
<comment type="caution">
    <text evidence="2">The sequence shown here is derived from an EMBL/GenBank/DDBJ whole genome shotgun (WGS) entry which is preliminary data.</text>
</comment>
<dbReference type="RefSeq" id="WP_191773874.1">
    <property type="nucleotide sequence ID" value="NZ_JACYFU010000002.1"/>
</dbReference>
<evidence type="ECO:0000256" key="1">
    <source>
        <dbReference type="SAM" id="SignalP"/>
    </source>
</evidence>
<name>A0A927FUL3_9HYPH</name>
<feature type="signal peptide" evidence="1">
    <location>
        <begin position="1"/>
        <end position="22"/>
    </location>
</feature>
<keyword evidence="1" id="KW-0732">Signal</keyword>
<protein>
    <submittedName>
        <fullName evidence="2">Uncharacterized protein</fullName>
    </submittedName>
</protein>
<keyword evidence="3" id="KW-1185">Reference proteome</keyword>
<accession>A0A927FUL3</accession>
<evidence type="ECO:0000313" key="2">
    <source>
        <dbReference type="EMBL" id="MBD8065173.1"/>
    </source>
</evidence>
<evidence type="ECO:0000313" key="3">
    <source>
        <dbReference type="Proteomes" id="UP000654108"/>
    </source>
</evidence>
<sequence>MSFRKLTSLILMVLVLASVMLAAPVSANAAHVLSSATMIEDLESHGDSHAGDVSDAHDSIEHAHDVPCGLPIWALSTPDLPQSFLVSLLDTFTERAPPGLERPPRQVL</sequence>
<dbReference type="EMBL" id="JACYFU010000002">
    <property type="protein sequence ID" value="MBD8065173.1"/>
    <property type="molecule type" value="Genomic_DNA"/>
</dbReference>
<organism evidence="2 3">
    <name type="scientific">Devosia oryzisoli</name>
    <dbReference type="NCBI Taxonomy" id="2774138"/>
    <lineage>
        <taxon>Bacteria</taxon>
        <taxon>Pseudomonadati</taxon>
        <taxon>Pseudomonadota</taxon>
        <taxon>Alphaproteobacteria</taxon>
        <taxon>Hyphomicrobiales</taxon>
        <taxon>Devosiaceae</taxon>
        <taxon>Devosia</taxon>
    </lineage>
</organism>
<dbReference type="Proteomes" id="UP000654108">
    <property type="component" value="Unassembled WGS sequence"/>
</dbReference>
<feature type="chain" id="PRO_5037345298" evidence="1">
    <location>
        <begin position="23"/>
        <end position="108"/>
    </location>
</feature>
<reference evidence="2" key="1">
    <citation type="submission" date="2020-09" db="EMBL/GenBank/DDBJ databases">
        <title>Genome seq and assembly of Devosia sp.</title>
        <authorList>
            <person name="Chhetri G."/>
        </authorList>
    </citation>
    <scope>NUCLEOTIDE SEQUENCE</scope>
    <source>
        <strain evidence="2">PTR5</strain>
    </source>
</reference>
<proteinExistence type="predicted"/>